<name>A0ABW7VYU5_9NOCA</name>
<proteinExistence type="predicted"/>
<dbReference type="RefSeq" id="WP_397063067.1">
    <property type="nucleotide sequence ID" value="NZ_JBIRYL010000004.1"/>
</dbReference>
<dbReference type="InterPro" id="IPR003709">
    <property type="entry name" value="VanY-like_core_dom"/>
</dbReference>
<sequence>MQYRGHGLRTSSCTSQESRAGDENTAHADRGRPRRPIAGRSPQCGSSRRSTGNSALFRIAKFPDVALSGRIAALLPAGAALLRLSIHTPRTLRCGGYRPRIENSIRPGSPSGRWLWVGIPANQRIERLAVSERRPRRLGGRRRSGDRCDPLPVTGTRTAVGRVVRRPSRAGPQRSARCGPPAAAPAEQSGTRGEFRVDPDDGAVPDGVTVFDDAIPAVAGLDPDLRHALRRAATDAAVDGVEFVVNSGRRSPRYQAHLLSEAISKYGSEKEAARWVAAPDRSAHVSGDAVDIGPVAAAKWLSAHGAAYRLCQVYANEPWHYELRPEAVDHGCPPLYADPTRDPRMQSTVIPLTRASRRGSPCFCGCAWAGRCWDSDSPN</sequence>
<gene>
    <name evidence="3" type="ORF">ACH49Z_17990</name>
</gene>
<evidence type="ECO:0000256" key="1">
    <source>
        <dbReference type="SAM" id="MobiDB-lite"/>
    </source>
</evidence>
<dbReference type="Gene3D" id="3.30.1380.10">
    <property type="match status" value="1"/>
</dbReference>
<feature type="region of interest" description="Disordered" evidence="1">
    <location>
        <begin position="1"/>
        <end position="51"/>
    </location>
</feature>
<evidence type="ECO:0000313" key="4">
    <source>
        <dbReference type="Proteomes" id="UP001611494"/>
    </source>
</evidence>
<feature type="compositionally biased region" description="Basic and acidic residues" evidence="1">
    <location>
        <begin position="19"/>
        <end position="31"/>
    </location>
</feature>
<comment type="caution">
    <text evidence="3">The sequence shown here is derived from an EMBL/GenBank/DDBJ whole genome shotgun (WGS) entry which is preliminary data.</text>
</comment>
<feature type="domain" description="D-alanyl-D-alanine carboxypeptidase-like core" evidence="2">
    <location>
        <begin position="221"/>
        <end position="311"/>
    </location>
</feature>
<protein>
    <submittedName>
        <fullName evidence="3">M15 family metallopeptidase</fullName>
    </submittedName>
</protein>
<dbReference type="Pfam" id="PF02557">
    <property type="entry name" value="VanY"/>
    <property type="match status" value="1"/>
</dbReference>
<keyword evidence="4" id="KW-1185">Reference proteome</keyword>
<dbReference type="SUPFAM" id="SSF55166">
    <property type="entry name" value="Hedgehog/DD-peptidase"/>
    <property type="match status" value="1"/>
</dbReference>
<feature type="region of interest" description="Disordered" evidence="1">
    <location>
        <begin position="165"/>
        <end position="199"/>
    </location>
</feature>
<evidence type="ECO:0000259" key="2">
    <source>
        <dbReference type="Pfam" id="PF02557"/>
    </source>
</evidence>
<dbReference type="Proteomes" id="UP001611494">
    <property type="component" value="Unassembled WGS sequence"/>
</dbReference>
<reference evidence="3 4" key="1">
    <citation type="submission" date="2024-10" db="EMBL/GenBank/DDBJ databases">
        <title>The Natural Products Discovery Center: Release of the First 8490 Sequenced Strains for Exploring Actinobacteria Biosynthetic Diversity.</title>
        <authorList>
            <person name="Kalkreuter E."/>
            <person name="Kautsar S.A."/>
            <person name="Yang D."/>
            <person name="Bader C.D."/>
            <person name="Teijaro C.N."/>
            <person name="Fluegel L."/>
            <person name="Davis C.M."/>
            <person name="Simpson J.R."/>
            <person name="Lauterbach L."/>
            <person name="Steele A.D."/>
            <person name="Gui C."/>
            <person name="Meng S."/>
            <person name="Li G."/>
            <person name="Viehrig K."/>
            <person name="Ye F."/>
            <person name="Su P."/>
            <person name="Kiefer A.F."/>
            <person name="Nichols A."/>
            <person name="Cepeda A.J."/>
            <person name="Yan W."/>
            <person name="Fan B."/>
            <person name="Jiang Y."/>
            <person name="Adhikari A."/>
            <person name="Zheng C.-J."/>
            <person name="Schuster L."/>
            <person name="Cowan T.M."/>
            <person name="Smanski M.J."/>
            <person name="Chevrette M.G."/>
            <person name="De Carvalho L.P.S."/>
            <person name="Shen B."/>
        </authorList>
    </citation>
    <scope>NUCLEOTIDE SEQUENCE [LARGE SCALE GENOMIC DNA]</scope>
    <source>
        <strain evidence="3 4">NPDC019377</strain>
    </source>
</reference>
<dbReference type="CDD" id="cd14846">
    <property type="entry name" value="Peptidase_M15_like"/>
    <property type="match status" value="1"/>
</dbReference>
<evidence type="ECO:0000313" key="3">
    <source>
        <dbReference type="EMBL" id="MFI2231735.1"/>
    </source>
</evidence>
<accession>A0ABW7VYU5</accession>
<dbReference type="EMBL" id="JBIRYL010000004">
    <property type="protein sequence ID" value="MFI2231735.1"/>
    <property type="molecule type" value="Genomic_DNA"/>
</dbReference>
<feature type="compositionally biased region" description="Polar residues" evidence="1">
    <location>
        <begin position="9"/>
        <end position="18"/>
    </location>
</feature>
<dbReference type="InterPro" id="IPR009045">
    <property type="entry name" value="Zn_M74/Hedgehog-like"/>
</dbReference>
<organism evidence="3 4">
    <name type="scientific">Nocardia testacea</name>
    <dbReference type="NCBI Taxonomy" id="248551"/>
    <lineage>
        <taxon>Bacteria</taxon>
        <taxon>Bacillati</taxon>
        <taxon>Actinomycetota</taxon>
        <taxon>Actinomycetes</taxon>
        <taxon>Mycobacteriales</taxon>
        <taxon>Nocardiaceae</taxon>
        <taxon>Nocardia</taxon>
    </lineage>
</organism>